<dbReference type="Gene3D" id="3.30.420.10">
    <property type="entry name" value="Ribonuclease H-like superfamily/Ribonuclease H"/>
    <property type="match status" value="1"/>
</dbReference>
<dbReference type="OrthoDB" id="414075at2759"/>
<feature type="zinc finger region" description="C3H1-type" evidence="5">
    <location>
        <begin position="315"/>
        <end position="343"/>
    </location>
</feature>
<accession>A0A2T9Y0E8</accession>
<comment type="caution">
    <text evidence="8">The sequence shown here is derived from an EMBL/GenBank/DDBJ whole genome shotgun (WGS) entry which is preliminary data.</text>
</comment>
<evidence type="ECO:0000259" key="7">
    <source>
        <dbReference type="PROSITE" id="PS50103"/>
    </source>
</evidence>
<dbReference type="GO" id="GO:0000175">
    <property type="term" value="F:3'-5'-RNA exonuclease activity"/>
    <property type="evidence" value="ECO:0007669"/>
    <property type="project" value="TreeGrafter"/>
</dbReference>
<keyword evidence="3 5" id="KW-0863">Zinc-finger</keyword>
<dbReference type="Proteomes" id="UP000245609">
    <property type="component" value="Unassembled WGS sequence"/>
</dbReference>
<dbReference type="PANTHER" id="PTHR15092:SF37">
    <property type="entry name" value="TARGET OF EGR1 PROTEIN 1"/>
    <property type="match status" value="1"/>
</dbReference>
<evidence type="ECO:0000313" key="8">
    <source>
        <dbReference type="EMBL" id="PVU85787.1"/>
    </source>
</evidence>
<feature type="region of interest" description="Disordered" evidence="6">
    <location>
        <begin position="138"/>
        <end position="190"/>
    </location>
</feature>
<dbReference type="InterPro" id="IPR036397">
    <property type="entry name" value="RNaseH_sf"/>
</dbReference>
<dbReference type="InterPro" id="IPR000571">
    <property type="entry name" value="Znf_CCCH"/>
</dbReference>
<evidence type="ECO:0000256" key="4">
    <source>
        <dbReference type="ARBA" id="ARBA00022833"/>
    </source>
</evidence>
<dbReference type="InterPro" id="IPR012337">
    <property type="entry name" value="RNaseH-like_sf"/>
</dbReference>
<reference evidence="8 9" key="1">
    <citation type="journal article" date="2018" name="MBio">
        <title>Comparative Genomics Reveals the Core Gene Toolbox for the Fungus-Insect Symbiosis.</title>
        <authorList>
            <person name="Wang Y."/>
            <person name="Stata M."/>
            <person name="Wang W."/>
            <person name="Stajich J.E."/>
            <person name="White M.M."/>
            <person name="Moncalvo J.M."/>
        </authorList>
    </citation>
    <scope>NUCLEOTIDE SEQUENCE [LARGE SCALE GENOMIC DNA]</scope>
    <source>
        <strain evidence="8 9">SC-DP-2</strain>
    </source>
</reference>
<keyword evidence="2 5" id="KW-0479">Metal-binding</keyword>
<name>A0A2T9Y0E8_9FUNG</name>
<dbReference type="InterPro" id="IPR006941">
    <property type="entry name" value="RNase_CAF1"/>
</dbReference>
<dbReference type="GO" id="GO:0008270">
    <property type="term" value="F:zinc ion binding"/>
    <property type="evidence" value="ECO:0007669"/>
    <property type="project" value="UniProtKB-KW"/>
</dbReference>
<feature type="domain" description="C3H1-type" evidence="7">
    <location>
        <begin position="315"/>
        <end position="343"/>
    </location>
</feature>
<dbReference type="PROSITE" id="PS50103">
    <property type="entry name" value="ZF_C3H1"/>
    <property type="match status" value="1"/>
</dbReference>
<organism evidence="8 9">
    <name type="scientific">Smittium megazygosporum</name>
    <dbReference type="NCBI Taxonomy" id="133381"/>
    <lineage>
        <taxon>Eukaryota</taxon>
        <taxon>Fungi</taxon>
        <taxon>Fungi incertae sedis</taxon>
        <taxon>Zoopagomycota</taxon>
        <taxon>Kickxellomycotina</taxon>
        <taxon>Harpellomycetes</taxon>
        <taxon>Harpellales</taxon>
        <taxon>Legeriomycetaceae</taxon>
        <taxon>Smittium</taxon>
    </lineage>
</organism>
<dbReference type="InterPro" id="IPR051181">
    <property type="entry name" value="CAF1_poly(A)_ribonucleases"/>
</dbReference>
<dbReference type="SUPFAM" id="SSF90229">
    <property type="entry name" value="CCCH zinc finger"/>
    <property type="match status" value="1"/>
</dbReference>
<evidence type="ECO:0000256" key="5">
    <source>
        <dbReference type="PROSITE-ProRule" id="PRU00723"/>
    </source>
</evidence>
<evidence type="ECO:0000256" key="6">
    <source>
        <dbReference type="SAM" id="MobiDB-lite"/>
    </source>
</evidence>
<dbReference type="AlphaFoldDB" id="A0A2T9Y0E8"/>
<dbReference type="EMBL" id="MBFS01003603">
    <property type="protein sequence ID" value="PVU85787.1"/>
    <property type="molecule type" value="Genomic_DNA"/>
</dbReference>
<feature type="compositionally biased region" description="Polar residues" evidence="6">
    <location>
        <begin position="144"/>
        <end position="155"/>
    </location>
</feature>
<dbReference type="STRING" id="133381.A0A2T9Y0E8"/>
<dbReference type="InterPro" id="IPR036855">
    <property type="entry name" value="Znf_CCCH_sf"/>
</dbReference>
<dbReference type="Pfam" id="PF04857">
    <property type="entry name" value="CAF1"/>
    <property type="match status" value="1"/>
</dbReference>
<evidence type="ECO:0000256" key="2">
    <source>
        <dbReference type="ARBA" id="ARBA00022723"/>
    </source>
</evidence>
<comment type="similarity">
    <text evidence="1">Belongs to the CAF1 family.</text>
</comment>
<gene>
    <name evidence="8" type="ORF">BB560_006901</name>
</gene>
<sequence length="472" mass="53046">MENAIEFNTITKDNIAKLSILIKQLISCSDFISIDTEFTGLKLEHPSPEFNFDLRKWNNRNPDMEERYKALRLLVSSHAIVSIGLSLFKKNPESLANTDSNKYTNSHLISPSSISFLAENGFDFNLQAKNGIRYAVATTKPEKQNTNSLNNTSKPAGNKHQSKKRRQTLSIYSDGTSRSNQTNSGSLSNSKLEQFPEGKILSEIILSVLTSKSPIIVHNGLLDLLFLFHSFVLPLPPTIDFFISDLSSLLCAPIFDTKYLSEKMETEKSKLANNPFLDIVIQKEINLNVLTTPSKSQPNGNPQTLKSLDVNLLLKSQVPFCKQFASHGYCGLDTKCPLSHDLNFILSFRQASKSEQKVMIDTFRNNLLKTQLPFNATDLDGIQPLQQSVLSTPTQNEQNSRNYIISQTYHSGVFDAYMTGYIYASISHTNQLDSYKNKIYLIGKDIPLIIQKSKFSANSQNFIAFKESKLDV</sequence>
<dbReference type="SUPFAM" id="SSF53098">
    <property type="entry name" value="Ribonuclease H-like"/>
    <property type="match status" value="1"/>
</dbReference>
<dbReference type="GO" id="GO:0034472">
    <property type="term" value="P:snRNA 3'-end processing"/>
    <property type="evidence" value="ECO:0007669"/>
    <property type="project" value="TreeGrafter"/>
</dbReference>
<feature type="compositionally biased region" description="Polar residues" evidence="6">
    <location>
        <begin position="168"/>
        <end position="190"/>
    </location>
</feature>
<protein>
    <recommendedName>
        <fullName evidence="7">C3H1-type domain-containing protein</fullName>
    </recommendedName>
</protein>
<evidence type="ECO:0000313" key="9">
    <source>
        <dbReference type="Proteomes" id="UP000245609"/>
    </source>
</evidence>
<dbReference type="GO" id="GO:0015030">
    <property type="term" value="C:Cajal body"/>
    <property type="evidence" value="ECO:0007669"/>
    <property type="project" value="TreeGrafter"/>
</dbReference>
<evidence type="ECO:0000256" key="3">
    <source>
        <dbReference type="ARBA" id="ARBA00022771"/>
    </source>
</evidence>
<dbReference type="GO" id="GO:0017069">
    <property type="term" value="F:snRNA binding"/>
    <property type="evidence" value="ECO:0007669"/>
    <property type="project" value="TreeGrafter"/>
</dbReference>
<dbReference type="PANTHER" id="PTHR15092">
    <property type="entry name" value="POLY A -SPECIFIC RIBONUCLEASE/TARGET OF EGR1, MEMBER 1"/>
    <property type="match status" value="1"/>
</dbReference>
<keyword evidence="4 5" id="KW-0862">Zinc</keyword>
<proteinExistence type="inferred from homology"/>
<evidence type="ECO:0000256" key="1">
    <source>
        <dbReference type="ARBA" id="ARBA00008372"/>
    </source>
</evidence>
<keyword evidence="9" id="KW-1185">Reference proteome</keyword>